<evidence type="ECO:0000313" key="1">
    <source>
        <dbReference type="EMBL" id="RXH78372.1"/>
    </source>
</evidence>
<name>A0A498I840_MALDO</name>
<dbReference type="STRING" id="3750.A0A498I840"/>
<dbReference type="AlphaFoldDB" id="A0A498I840"/>
<evidence type="ECO:0008006" key="3">
    <source>
        <dbReference type="Google" id="ProtNLM"/>
    </source>
</evidence>
<accession>A0A498I840</accession>
<dbReference type="InterPro" id="IPR006461">
    <property type="entry name" value="PLAC_motif_containing"/>
</dbReference>
<sequence length="169" mass="19400">MNILNRMGLKSEWSSGLFGCGNEYSTCCITYFCPCVTFGRIAEIVDEGKSFNNLKTNKLNKIRYKRQIKIHCCVTNWSLYGRFGLCLACCGQGCTYCGLMLFGLQWLYSCFYRQKLRAKYNLPDKPCCDCGVHFFCDSCALCQEHAELKDRGLDPAKGYFRITMNCTYK</sequence>
<dbReference type="PANTHER" id="PTHR15907">
    <property type="entry name" value="DUF614 FAMILY PROTEIN-RELATED"/>
    <property type="match status" value="1"/>
</dbReference>
<reference evidence="1 2" key="1">
    <citation type="submission" date="2018-10" db="EMBL/GenBank/DDBJ databases">
        <title>A high-quality apple genome assembly.</title>
        <authorList>
            <person name="Hu J."/>
        </authorList>
    </citation>
    <scope>NUCLEOTIDE SEQUENCE [LARGE SCALE GENOMIC DNA]</scope>
    <source>
        <strain evidence="2">cv. HFTH1</strain>
        <tissue evidence="1">Young leaf</tissue>
    </source>
</reference>
<keyword evidence="2" id="KW-1185">Reference proteome</keyword>
<comment type="caution">
    <text evidence="1">The sequence shown here is derived from an EMBL/GenBank/DDBJ whole genome shotgun (WGS) entry which is preliminary data.</text>
</comment>
<gene>
    <name evidence="1" type="ORF">DVH24_001890</name>
</gene>
<dbReference type="Proteomes" id="UP000290289">
    <property type="component" value="Chromosome 13"/>
</dbReference>
<dbReference type="NCBIfam" id="TIGR01571">
    <property type="entry name" value="A_thal_Cys_rich"/>
    <property type="match status" value="1"/>
</dbReference>
<organism evidence="1 2">
    <name type="scientific">Malus domestica</name>
    <name type="common">Apple</name>
    <name type="synonym">Pyrus malus</name>
    <dbReference type="NCBI Taxonomy" id="3750"/>
    <lineage>
        <taxon>Eukaryota</taxon>
        <taxon>Viridiplantae</taxon>
        <taxon>Streptophyta</taxon>
        <taxon>Embryophyta</taxon>
        <taxon>Tracheophyta</taxon>
        <taxon>Spermatophyta</taxon>
        <taxon>Magnoliopsida</taxon>
        <taxon>eudicotyledons</taxon>
        <taxon>Gunneridae</taxon>
        <taxon>Pentapetalae</taxon>
        <taxon>rosids</taxon>
        <taxon>fabids</taxon>
        <taxon>Rosales</taxon>
        <taxon>Rosaceae</taxon>
        <taxon>Amygdaloideae</taxon>
        <taxon>Maleae</taxon>
        <taxon>Malus</taxon>
    </lineage>
</organism>
<dbReference type="EMBL" id="RDQH01000339">
    <property type="protein sequence ID" value="RXH78372.1"/>
    <property type="molecule type" value="Genomic_DNA"/>
</dbReference>
<proteinExistence type="predicted"/>
<evidence type="ECO:0000313" key="2">
    <source>
        <dbReference type="Proteomes" id="UP000290289"/>
    </source>
</evidence>
<protein>
    <recommendedName>
        <fullName evidence="3">PLAC8 motif-containing protein</fullName>
    </recommendedName>
</protein>
<dbReference type="Pfam" id="PF04749">
    <property type="entry name" value="PLAC8"/>
    <property type="match status" value="1"/>
</dbReference>